<organism evidence="2 3">
    <name type="scientific">Actinocatenispora thailandica</name>
    <dbReference type="NCBI Taxonomy" id="227318"/>
    <lineage>
        <taxon>Bacteria</taxon>
        <taxon>Bacillati</taxon>
        <taxon>Actinomycetota</taxon>
        <taxon>Actinomycetes</taxon>
        <taxon>Micromonosporales</taxon>
        <taxon>Micromonosporaceae</taxon>
        <taxon>Actinocatenispora</taxon>
    </lineage>
</organism>
<dbReference type="PANTHER" id="PTHR34047:SF10">
    <property type="entry name" value="GROUP II INTRON-ASSOCIATED OPEN READING FRAME"/>
    <property type="match status" value="1"/>
</dbReference>
<dbReference type="SUPFAM" id="SSF56672">
    <property type="entry name" value="DNA/RNA polymerases"/>
    <property type="match status" value="1"/>
</dbReference>
<name>A0A7R7DLB6_9ACTN</name>
<reference evidence="2 3" key="1">
    <citation type="submission" date="2020-08" db="EMBL/GenBank/DDBJ databases">
        <title>Whole genome shotgun sequence of Actinocatenispora thailandica NBRC 105041.</title>
        <authorList>
            <person name="Komaki H."/>
            <person name="Tamura T."/>
        </authorList>
    </citation>
    <scope>NUCLEOTIDE SEQUENCE [LARGE SCALE GENOMIC DNA]</scope>
    <source>
        <strain evidence="2 3">NBRC 105041</strain>
    </source>
</reference>
<dbReference type="AlphaFoldDB" id="A0A7R7DLB6"/>
<feature type="domain" description="Reverse transcriptase" evidence="1">
    <location>
        <begin position="3"/>
        <end position="99"/>
    </location>
</feature>
<protein>
    <recommendedName>
        <fullName evidence="1">Reverse transcriptase domain-containing protein</fullName>
    </recommendedName>
</protein>
<dbReference type="CDD" id="cd01651">
    <property type="entry name" value="RT_G2_intron"/>
    <property type="match status" value="1"/>
</dbReference>
<sequence>MFVPKADGKQQPLGIPATMDRCHHARVRNALEPEWEARFEPRSYGFRPGRSCADAIGLPYTILNGSRTRRVWILDADLSAAFDNIDHSRLHEALGSFPARGLIRR</sequence>
<dbReference type="InterPro" id="IPR000477">
    <property type="entry name" value="RT_dom"/>
</dbReference>
<evidence type="ECO:0000313" key="3">
    <source>
        <dbReference type="Proteomes" id="UP000611640"/>
    </source>
</evidence>
<dbReference type="KEGG" id="atl:Athai_13520"/>
<dbReference type="InterPro" id="IPR043502">
    <property type="entry name" value="DNA/RNA_pol_sf"/>
</dbReference>
<dbReference type="Pfam" id="PF00078">
    <property type="entry name" value="RVT_1"/>
    <property type="match status" value="1"/>
</dbReference>
<dbReference type="PANTHER" id="PTHR34047">
    <property type="entry name" value="NUCLEAR INTRON MATURASE 1, MITOCHONDRIAL-RELATED"/>
    <property type="match status" value="1"/>
</dbReference>
<dbReference type="EMBL" id="AP023355">
    <property type="protein sequence ID" value="BCJ33849.1"/>
    <property type="molecule type" value="Genomic_DNA"/>
</dbReference>
<proteinExistence type="predicted"/>
<evidence type="ECO:0000259" key="1">
    <source>
        <dbReference type="Pfam" id="PF00078"/>
    </source>
</evidence>
<accession>A0A7R7DLB6</accession>
<dbReference type="Proteomes" id="UP000611640">
    <property type="component" value="Chromosome"/>
</dbReference>
<evidence type="ECO:0000313" key="2">
    <source>
        <dbReference type="EMBL" id="BCJ33849.1"/>
    </source>
</evidence>
<gene>
    <name evidence="2" type="ORF">Athai_13520</name>
</gene>
<dbReference type="InterPro" id="IPR051083">
    <property type="entry name" value="GrpII_Intron_Splice-Mob/Def"/>
</dbReference>
<keyword evidence="3" id="KW-1185">Reference proteome</keyword>